<evidence type="ECO:0000256" key="1">
    <source>
        <dbReference type="SAM" id="MobiDB-lite"/>
    </source>
</evidence>
<dbReference type="AlphaFoldDB" id="A0A835ULD8"/>
<sequence>MYPPQQSFDYKILTERLSEEMRRDRSTHREGLPHGDRSVGRSHGNEISTKKSFGGYSSVGSREAEPFGPFKRRDEEETVEGRTIE</sequence>
<feature type="compositionally biased region" description="Basic and acidic residues" evidence="1">
    <location>
        <begin position="19"/>
        <end position="39"/>
    </location>
</feature>
<organism evidence="2 3">
    <name type="scientific">Vanilla planifolia</name>
    <name type="common">Vanilla</name>
    <dbReference type="NCBI Taxonomy" id="51239"/>
    <lineage>
        <taxon>Eukaryota</taxon>
        <taxon>Viridiplantae</taxon>
        <taxon>Streptophyta</taxon>
        <taxon>Embryophyta</taxon>
        <taxon>Tracheophyta</taxon>
        <taxon>Spermatophyta</taxon>
        <taxon>Magnoliopsida</taxon>
        <taxon>Liliopsida</taxon>
        <taxon>Asparagales</taxon>
        <taxon>Orchidaceae</taxon>
        <taxon>Vanilloideae</taxon>
        <taxon>Vanilleae</taxon>
        <taxon>Vanilla</taxon>
    </lineage>
</organism>
<dbReference type="OrthoDB" id="10264738at2759"/>
<gene>
    <name evidence="2" type="ORF">HPP92_019715</name>
</gene>
<feature type="compositionally biased region" description="Basic and acidic residues" evidence="1">
    <location>
        <begin position="71"/>
        <end position="85"/>
    </location>
</feature>
<accession>A0A835ULD8</accession>
<keyword evidence="3" id="KW-1185">Reference proteome</keyword>
<proteinExistence type="predicted"/>
<evidence type="ECO:0000313" key="2">
    <source>
        <dbReference type="EMBL" id="KAG0463646.1"/>
    </source>
</evidence>
<protein>
    <submittedName>
        <fullName evidence="2">Uncharacterized protein</fullName>
    </submittedName>
</protein>
<feature type="region of interest" description="Disordered" evidence="1">
    <location>
        <begin position="19"/>
        <end position="85"/>
    </location>
</feature>
<dbReference type="Proteomes" id="UP000636800">
    <property type="component" value="Chromosome 10"/>
</dbReference>
<name>A0A835ULD8_VANPL</name>
<dbReference type="EMBL" id="JADCNL010000010">
    <property type="protein sequence ID" value="KAG0463646.1"/>
    <property type="molecule type" value="Genomic_DNA"/>
</dbReference>
<evidence type="ECO:0000313" key="3">
    <source>
        <dbReference type="Proteomes" id="UP000636800"/>
    </source>
</evidence>
<reference evidence="2 3" key="1">
    <citation type="journal article" date="2020" name="Nat. Food">
        <title>A phased Vanilla planifolia genome enables genetic improvement of flavour and production.</title>
        <authorList>
            <person name="Hasing T."/>
            <person name="Tang H."/>
            <person name="Brym M."/>
            <person name="Khazi F."/>
            <person name="Huang T."/>
            <person name="Chambers A.H."/>
        </authorList>
    </citation>
    <scope>NUCLEOTIDE SEQUENCE [LARGE SCALE GENOMIC DNA]</scope>
    <source>
        <tissue evidence="2">Leaf</tissue>
    </source>
</reference>
<comment type="caution">
    <text evidence="2">The sequence shown here is derived from an EMBL/GenBank/DDBJ whole genome shotgun (WGS) entry which is preliminary data.</text>
</comment>